<dbReference type="Proteomes" id="UP000618986">
    <property type="component" value="Unassembled WGS sequence"/>
</dbReference>
<dbReference type="SUPFAM" id="SSF56601">
    <property type="entry name" value="beta-lactamase/transpeptidase-like"/>
    <property type="match status" value="1"/>
</dbReference>
<evidence type="ECO:0000256" key="3">
    <source>
        <dbReference type="ARBA" id="ARBA00022801"/>
    </source>
</evidence>
<organism evidence="9 10">
    <name type="scientific">Micromonospora echinospora</name>
    <name type="common">Micromonospora purpurea</name>
    <dbReference type="NCBI Taxonomy" id="1877"/>
    <lineage>
        <taxon>Bacteria</taxon>
        <taxon>Bacillati</taxon>
        <taxon>Actinomycetota</taxon>
        <taxon>Actinomycetes</taxon>
        <taxon>Micromonosporales</taxon>
        <taxon>Micromonosporaceae</taxon>
        <taxon>Micromonospora</taxon>
    </lineage>
</organism>
<dbReference type="PANTHER" id="PTHR35333:SF3">
    <property type="entry name" value="BETA-LACTAMASE-TYPE TRANSPEPTIDASE FOLD CONTAINING PROTEIN"/>
    <property type="match status" value="1"/>
</dbReference>
<protein>
    <recommendedName>
        <fullName evidence="2 5">Beta-lactamase</fullName>
        <ecNumber evidence="2 5">3.5.2.6</ecNumber>
    </recommendedName>
</protein>
<sequence>MIRRQVLAAAMLTATALVAGCTKDQPEAAPSTSAPTASTPNATPSAEPVPAPAELAALERRFGARIGVYAVDTGTGRTLAHRADERFAYASTCKALAAGAVLAATSDADRDRVLRYRRADLVAHSPVTERHVDTGIALRDAAEAAVRHSDNTAGNLLFDALGGPAGFERALRDVGDRVTRPVRTEPELNAATPGDTRDTSTPRALVGSLRAYTLGEALPPADRDLLLGWMRASTTGSGLVRAGVPAGWQVADKSGTGGYGTRNDIAVVWPPDGAPIVLAVLTSRDSRDAKPDDALVAQAARATVTALR</sequence>
<comment type="caution">
    <text evidence="9">The sequence shown here is derived from an EMBL/GenBank/DDBJ whole genome shotgun (WGS) entry which is preliminary data.</text>
</comment>
<gene>
    <name evidence="9" type="ORF">FHU28_003569</name>
</gene>
<feature type="domain" description="Beta-lactamase class A catalytic" evidence="8">
    <location>
        <begin position="67"/>
        <end position="282"/>
    </location>
</feature>
<feature type="signal peptide" evidence="7">
    <location>
        <begin position="1"/>
        <end position="19"/>
    </location>
</feature>
<dbReference type="PRINTS" id="PR00118">
    <property type="entry name" value="BLACTAMASEA"/>
</dbReference>
<dbReference type="Gene3D" id="3.40.710.10">
    <property type="entry name" value="DD-peptidase/beta-lactamase superfamily"/>
    <property type="match status" value="1"/>
</dbReference>
<dbReference type="GO" id="GO:0008800">
    <property type="term" value="F:beta-lactamase activity"/>
    <property type="evidence" value="ECO:0007669"/>
    <property type="project" value="UniProtKB-EC"/>
</dbReference>
<dbReference type="InterPro" id="IPR045155">
    <property type="entry name" value="Beta-lactam_cat"/>
</dbReference>
<dbReference type="InterPro" id="IPR012338">
    <property type="entry name" value="Beta-lactam/transpept-like"/>
</dbReference>
<keyword evidence="10" id="KW-1185">Reference proteome</keyword>
<dbReference type="PROSITE" id="PS00146">
    <property type="entry name" value="BETA_LACTAMASE_A"/>
    <property type="match status" value="1"/>
</dbReference>
<evidence type="ECO:0000313" key="10">
    <source>
        <dbReference type="Proteomes" id="UP000618986"/>
    </source>
</evidence>
<dbReference type="InterPro" id="IPR023650">
    <property type="entry name" value="Beta-lactam_class-A_AS"/>
</dbReference>
<evidence type="ECO:0000259" key="8">
    <source>
        <dbReference type="Pfam" id="PF13354"/>
    </source>
</evidence>
<dbReference type="PROSITE" id="PS51257">
    <property type="entry name" value="PROKAR_LIPOPROTEIN"/>
    <property type="match status" value="1"/>
</dbReference>
<dbReference type="NCBIfam" id="NF033103">
    <property type="entry name" value="bla_class_A"/>
    <property type="match status" value="1"/>
</dbReference>
<evidence type="ECO:0000313" key="9">
    <source>
        <dbReference type="EMBL" id="MBB5113730.1"/>
    </source>
</evidence>
<accession>A0ABR6MED6</accession>
<dbReference type="Pfam" id="PF13354">
    <property type="entry name" value="Beta-lactamase2"/>
    <property type="match status" value="1"/>
</dbReference>
<feature type="chain" id="PRO_5046500552" description="Beta-lactamase" evidence="7">
    <location>
        <begin position="20"/>
        <end position="308"/>
    </location>
</feature>
<evidence type="ECO:0000256" key="7">
    <source>
        <dbReference type="SAM" id="SignalP"/>
    </source>
</evidence>
<evidence type="ECO:0000256" key="1">
    <source>
        <dbReference type="ARBA" id="ARBA00009009"/>
    </source>
</evidence>
<evidence type="ECO:0000256" key="4">
    <source>
        <dbReference type="ARBA" id="ARBA00023251"/>
    </source>
</evidence>
<dbReference type="PANTHER" id="PTHR35333">
    <property type="entry name" value="BETA-LACTAMASE"/>
    <property type="match status" value="1"/>
</dbReference>
<feature type="region of interest" description="Disordered" evidence="6">
    <location>
        <begin position="180"/>
        <end position="201"/>
    </location>
</feature>
<dbReference type="EC" id="3.5.2.6" evidence="2 5"/>
<comment type="similarity">
    <text evidence="1 5">Belongs to the class-A beta-lactamase family.</text>
</comment>
<keyword evidence="3 5" id="KW-0378">Hydrolase</keyword>
<name>A0ABR6MED6_MICEC</name>
<keyword evidence="7" id="KW-0732">Signal</keyword>
<reference evidence="9 10" key="1">
    <citation type="submission" date="2020-08" db="EMBL/GenBank/DDBJ databases">
        <title>Sequencing the genomes of 1000 actinobacteria strains.</title>
        <authorList>
            <person name="Klenk H.-P."/>
        </authorList>
    </citation>
    <scope>NUCLEOTIDE SEQUENCE [LARGE SCALE GENOMIC DNA]</scope>
    <source>
        <strain evidence="9 10">DSM 43036</strain>
    </source>
</reference>
<evidence type="ECO:0000256" key="2">
    <source>
        <dbReference type="ARBA" id="ARBA00012865"/>
    </source>
</evidence>
<comment type="catalytic activity">
    <reaction evidence="5">
        <text>a beta-lactam + H2O = a substituted beta-amino acid</text>
        <dbReference type="Rhea" id="RHEA:20401"/>
        <dbReference type="ChEBI" id="CHEBI:15377"/>
        <dbReference type="ChEBI" id="CHEBI:35627"/>
        <dbReference type="ChEBI" id="CHEBI:140347"/>
        <dbReference type="EC" id="3.5.2.6"/>
    </reaction>
</comment>
<evidence type="ECO:0000256" key="6">
    <source>
        <dbReference type="SAM" id="MobiDB-lite"/>
    </source>
</evidence>
<keyword evidence="4 5" id="KW-0046">Antibiotic resistance</keyword>
<dbReference type="InterPro" id="IPR000871">
    <property type="entry name" value="Beta-lactam_class-A"/>
</dbReference>
<proteinExistence type="inferred from homology"/>
<feature type="compositionally biased region" description="Low complexity" evidence="6">
    <location>
        <begin position="27"/>
        <end position="49"/>
    </location>
</feature>
<feature type="region of interest" description="Disordered" evidence="6">
    <location>
        <begin position="24"/>
        <end position="49"/>
    </location>
</feature>
<dbReference type="EMBL" id="JACHJC010000001">
    <property type="protein sequence ID" value="MBB5113730.1"/>
    <property type="molecule type" value="Genomic_DNA"/>
</dbReference>
<evidence type="ECO:0000256" key="5">
    <source>
        <dbReference type="RuleBase" id="RU361140"/>
    </source>
</evidence>